<protein>
    <submittedName>
        <fullName evidence="2">Virginiamycin B lyase</fullName>
    </submittedName>
</protein>
<dbReference type="SUPFAM" id="SSF101898">
    <property type="entry name" value="NHL repeat"/>
    <property type="match status" value="1"/>
</dbReference>
<evidence type="ECO:0000256" key="1">
    <source>
        <dbReference type="SAM" id="SignalP"/>
    </source>
</evidence>
<feature type="signal peptide" evidence="1">
    <location>
        <begin position="1"/>
        <end position="23"/>
    </location>
</feature>
<dbReference type="RefSeq" id="WP_068011042.1">
    <property type="nucleotide sequence ID" value="NZ_FOFM01000015.1"/>
</dbReference>
<dbReference type="AlphaFoldDB" id="A0A165SYT5"/>
<comment type="caution">
    <text evidence="2">The sequence shown here is derived from an EMBL/GenBank/DDBJ whole genome shotgun (WGS) entry which is preliminary data.</text>
</comment>
<keyword evidence="1" id="KW-0732">Signal</keyword>
<keyword evidence="2" id="KW-0456">Lyase</keyword>
<evidence type="ECO:0000313" key="3">
    <source>
        <dbReference type="Proteomes" id="UP000076577"/>
    </source>
</evidence>
<sequence>MHVLLNSSLASLLGLLIATSAVAKTIDFTVEAASEPVADATVTIWRVSAGGAPQKAASGTTDSDGKFYADISGQDSYFFATAQSGKLSLLTALGNTLSVSYRVNELTTIASVFTHAQFISGSTISGPTVALAIASGNVPNFVNLSTGGWGEVLLDPNNSTESETLSRINTLGNLVSLCAIPGKEEHCDQFLKYAGETANTLEAITAIAKAPWRKAEALFKVFTQAFTVPESTNPQARRAGVTYLPYLMYAPDDFSLSLRFSGGGVFSAGRLQFDATGNMWSGQNWMPGTQAGSVNGIGGGLAKLSSNGAAISPPITGYTGMSVDGVGWGTAVDNEKVWVSSFNSVIGVFDLDGIPLGPQEGITLGNTIGEGQGIAIAPNGDVWVADATKDQLVLFPHGDPADGRIVNVDQLAAPFGVIVDNDNIVWVTNSQGSWVTKFPAEQPEKAERIILGAGLRGVDIDSRGNVWVASNMSASFPPPRFPSGPSTIMKEFEIAYTNFLINSNLVPTGHISLITAEGNTFSFKGAQNQINAPWGISLDGNDNVWVGNFLGESLLYFCGATGQCPEGYSRGDLIHNYQSGTVQKVTDAAIDSAGNVWVANNWNIGSAVVERDPVRRDSTKGGGSGITVFYGIASPVATPKIGPARPLER</sequence>
<dbReference type="STRING" id="989403.SAMN05421798_11540"/>
<dbReference type="InterPro" id="IPR050952">
    <property type="entry name" value="TRIM-NHL_E3_ligases"/>
</dbReference>
<dbReference type="InterPro" id="IPR011042">
    <property type="entry name" value="6-blade_b-propeller_TolB-like"/>
</dbReference>
<dbReference type="GO" id="GO:0016829">
    <property type="term" value="F:lyase activity"/>
    <property type="evidence" value="ECO:0007669"/>
    <property type="project" value="UniProtKB-KW"/>
</dbReference>
<feature type="chain" id="PRO_5007866900" evidence="1">
    <location>
        <begin position="24"/>
        <end position="649"/>
    </location>
</feature>
<dbReference type="Proteomes" id="UP000076577">
    <property type="component" value="Unassembled WGS sequence"/>
</dbReference>
<name>A0A165SYT5_9HYPH</name>
<dbReference type="OrthoDB" id="9787204at2"/>
<keyword evidence="3" id="KW-1185">Reference proteome</keyword>
<dbReference type="Gene3D" id="2.120.10.30">
    <property type="entry name" value="TolB, C-terminal domain"/>
    <property type="match status" value="2"/>
</dbReference>
<reference evidence="2 3" key="1">
    <citation type="journal article" date="2016" name="Front. Microbiol.">
        <title>Comparative Genomic Analysis Reveals a Diverse Repertoire of Genes Involved in Prokaryote-Eukaryote Interactions within the Pseudovibrio Genus.</title>
        <authorList>
            <person name="Romano S."/>
            <person name="Fernandez-Guerra A."/>
            <person name="Reen F.J."/>
            <person name="Glockner F.O."/>
            <person name="Crowley S.P."/>
            <person name="O'Sullivan O."/>
            <person name="Cotter P.D."/>
            <person name="Adams C."/>
            <person name="Dobson A.D."/>
            <person name="O'Gara F."/>
        </authorList>
    </citation>
    <scope>NUCLEOTIDE SEQUENCE [LARGE SCALE GENOMIC DNA]</scope>
    <source>
        <strain evidence="2 3">Ad2</strain>
    </source>
</reference>
<proteinExistence type="predicted"/>
<dbReference type="GO" id="GO:0008270">
    <property type="term" value="F:zinc ion binding"/>
    <property type="evidence" value="ECO:0007669"/>
    <property type="project" value="UniProtKB-KW"/>
</dbReference>
<organism evidence="2 3">
    <name type="scientific">Pseudovibrio axinellae</name>
    <dbReference type="NCBI Taxonomy" id="989403"/>
    <lineage>
        <taxon>Bacteria</taxon>
        <taxon>Pseudomonadati</taxon>
        <taxon>Pseudomonadota</taxon>
        <taxon>Alphaproteobacteria</taxon>
        <taxon>Hyphomicrobiales</taxon>
        <taxon>Stappiaceae</taxon>
        <taxon>Pseudovibrio</taxon>
    </lineage>
</organism>
<dbReference type="PANTHER" id="PTHR24104">
    <property type="entry name" value="E3 UBIQUITIN-PROTEIN LIGASE NHLRC1-RELATED"/>
    <property type="match status" value="1"/>
</dbReference>
<accession>A0A165SYT5</accession>
<dbReference type="PATRIC" id="fig|989403.3.peg.5022"/>
<dbReference type="PANTHER" id="PTHR24104:SF25">
    <property type="entry name" value="PROTEIN LIN-41"/>
    <property type="match status" value="1"/>
</dbReference>
<dbReference type="EMBL" id="LMCB01000160">
    <property type="protein sequence ID" value="KZL05036.1"/>
    <property type="molecule type" value="Genomic_DNA"/>
</dbReference>
<gene>
    <name evidence="2" type="primary">vgb_2</name>
    <name evidence="2" type="ORF">PsAD2_04587</name>
</gene>
<evidence type="ECO:0000313" key="2">
    <source>
        <dbReference type="EMBL" id="KZL05036.1"/>
    </source>
</evidence>